<dbReference type="Pfam" id="PF07963">
    <property type="entry name" value="N_methyl"/>
    <property type="match status" value="1"/>
</dbReference>
<sequence>MRRFRASGGRRAAGGFSMIEVLVTIIVLAFGLLGFALLQTMNVRFVQSANYRTQATNLAYDLIDQMRANRFQSAWYTGASFASGTVTRAACTRPTGTVTIGQNVARWQCQVVQALGEGASATVTNVNGQVQVDIVWGDQRWDKANPNARTTFTAVTQL</sequence>
<organism evidence="2 3">
    <name type="scientific">Stenotrophomonas maltophilia</name>
    <name type="common">Pseudomonas maltophilia</name>
    <name type="synonym">Xanthomonas maltophilia</name>
    <dbReference type="NCBI Taxonomy" id="40324"/>
    <lineage>
        <taxon>Bacteria</taxon>
        <taxon>Pseudomonadati</taxon>
        <taxon>Pseudomonadota</taxon>
        <taxon>Gammaproteobacteria</taxon>
        <taxon>Lysobacterales</taxon>
        <taxon>Lysobacteraceae</taxon>
        <taxon>Stenotrophomonas</taxon>
        <taxon>Stenotrophomonas maltophilia group</taxon>
    </lineage>
</organism>
<evidence type="ECO:0000313" key="2">
    <source>
        <dbReference type="EMBL" id="TGY31784.1"/>
    </source>
</evidence>
<feature type="transmembrane region" description="Helical" evidence="1">
    <location>
        <begin position="12"/>
        <end position="38"/>
    </location>
</feature>
<dbReference type="EMBL" id="SRYW01000023">
    <property type="protein sequence ID" value="TGY31784.1"/>
    <property type="molecule type" value="Genomic_DNA"/>
</dbReference>
<dbReference type="RefSeq" id="WP_017356380.1">
    <property type="nucleotide sequence ID" value="NZ_SRYW01000023.1"/>
</dbReference>
<keyword evidence="1" id="KW-0472">Membrane</keyword>
<accession>A0A4S2CVT0</accession>
<dbReference type="InterPro" id="IPR012902">
    <property type="entry name" value="N_methyl_site"/>
</dbReference>
<name>A0A4S2CVT0_STEMA</name>
<dbReference type="Proteomes" id="UP000306631">
    <property type="component" value="Unassembled WGS sequence"/>
</dbReference>
<comment type="caution">
    <text evidence="2">The sequence shown here is derived from an EMBL/GenBank/DDBJ whole genome shotgun (WGS) entry which is preliminary data.</text>
</comment>
<dbReference type="NCBIfam" id="TIGR02523">
    <property type="entry name" value="type_IV_pilV"/>
    <property type="match status" value="1"/>
</dbReference>
<dbReference type="AlphaFoldDB" id="A0A4S2CVT0"/>
<dbReference type="OrthoDB" id="8547299at2"/>
<evidence type="ECO:0000256" key="1">
    <source>
        <dbReference type="SAM" id="Phobius"/>
    </source>
</evidence>
<protein>
    <submittedName>
        <fullName evidence="2">Type IV pilus modification protein PilV</fullName>
    </submittedName>
</protein>
<gene>
    <name evidence="2" type="primary">pilV</name>
    <name evidence="2" type="ORF">E5352_18240</name>
</gene>
<keyword evidence="1" id="KW-1133">Transmembrane helix</keyword>
<reference evidence="2 3" key="1">
    <citation type="submission" date="2019-04" db="EMBL/GenBank/DDBJ databases">
        <title>Microbes associate with the intestines of laboratory mice.</title>
        <authorList>
            <person name="Navarre W."/>
            <person name="Wong E."/>
            <person name="Huang K."/>
            <person name="Tropini C."/>
            <person name="Ng K."/>
            <person name="Yu B."/>
        </authorList>
    </citation>
    <scope>NUCLEOTIDE SEQUENCE [LARGE SCALE GENOMIC DNA]</scope>
    <source>
        <strain evidence="2 3">NM62_B4-13</strain>
    </source>
</reference>
<proteinExistence type="predicted"/>
<evidence type="ECO:0000313" key="3">
    <source>
        <dbReference type="Proteomes" id="UP000306631"/>
    </source>
</evidence>
<keyword evidence="1" id="KW-0812">Transmembrane</keyword>
<dbReference type="InterPro" id="IPR013362">
    <property type="entry name" value="Pilus_4_PilV"/>
</dbReference>